<dbReference type="KEGG" id="bbae:FRD01_22985"/>
<evidence type="ECO:0000256" key="1">
    <source>
        <dbReference type="ARBA" id="ARBA00023125"/>
    </source>
</evidence>
<organism evidence="4 5">
    <name type="scientific">Microvenator marinus</name>
    <dbReference type="NCBI Taxonomy" id="2600177"/>
    <lineage>
        <taxon>Bacteria</taxon>
        <taxon>Deltaproteobacteria</taxon>
        <taxon>Bradymonadales</taxon>
        <taxon>Microvenatoraceae</taxon>
        <taxon>Microvenator</taxon>
    </lineage>
</organism>
<dbReference type="SUPFAM" id="SSF48452">
    <property type="entry name" value="TPR-like"/>
    <property type="match status" value="1"/>
</dbReference>
<dbReference type="InterPro" id="IPR011990">
    <property type="entry name" value="TPR-like_helical_dom_sf"/>
</dbReference>
<evidence type="ECO:0000259" key="3">
    <source>
        <dbReference type="PROSITE" id="PS51755"/>
    </source>
</evidence>
<proteinExistence type="predicted"/>
<keyword evidence="1 2" id="KW-0238">DNA-binding</keyword>
<name>A0A5B8Y262_9DELT</name>
<reference evidence="4 5" key="1">
    <citation type="submission" date="2019-08" db="EMBL/GenBank/DDBJ databases">
        <authorList>
            <person name="Liang Q."/>
        </authorList>
    </citation>
    <scope>NUCLEOTIDE SEQUENCE [LARGE SCALE GENOMIC DNA]</scope>
    <source>
        <strain evidence="4 5">V1718</strain>
    </source>
</reference>
<dbReference type="Gene3D" id="1.10.10.10">
    <property type="entry name" value="Winged helix-like DNA-binding domain superfamily/Winged helix DNA-binding domain"/>
    <property type="match status" value="1"/>
</dbReference>
<keyword evidence="5" id="KW-1185">Reference proteome</keyword>
<feature type="domain" description="OmpR/PhoB-type" evidence="3">
    <location>
        <begin position="438"/>
        <end position="539"/>
    </location>
</feature>
<dbReference type="GO" id="GO:0006355">
    <property type="term" value="P:regulation of DNA-templated transcription"/>
    <property type="evidence" value="ECO:0007669"/>
    <property type="project" value="InterPro"/>
</dbReference>
<dbReference type="OrthoDB" id="5503254at2"/>
<dbReference type="Gene3D" id="1.25.40.10">
    <property type="entry name" value="Tetratricopeptide repeat domain"/>
    <property type="match status" value="1"/>
</dbReference>
<dbReference type="EMBL" id="CP042467">
    <property type="protein sequence ID" value="QED30046.1"/>
    <property type="molecule type" value="Genomic_DNA"/>
</dbReference>
<dbReference type="AlphaFoldDB" id="A0A5B8Y262"/>
<dbReference type="InterPro" id="IPR036388">
    <property type="entry name" value="WH-like_DNA-bd_sf"/>
</dbReference>
<feature type="DNA-binding region" description="OmpR/PhoB-type" evidence="2">
    <location>
        <begin position="438"/>
        <end position="539"/>
    </location>
</feature>
<accession>A0A5B8Y262</accession>
<dbReference type="GO" id="GO:0000160">
    <property type="term" value="P:phosphorelay signal transduction system"/>
    <property type="evidence" value="ECO:0007669"/>
    <property type="project" value="InterPro"/>
</dbReference>
<dbReference type="Proteomes" id="UP000321595">
    <property type="component" value="Chromosome"/>
</dbReference>
<gene>
    <name evidence="4" type="ORF">FRD01_22985</name>
</gene>
<dbReference type="PROSITE" id="PS51755">
    <property type="entry name" value="OMPR_PHOB"/>
    <property type="match status" value="1"/>
</dbReference>
<sequence length="550" mass="61263">MAESFTDLPKHLQEAVARLSLLGVEDVHALAEFFSSLDSVGRWGRPPAKYLEFNYLLAPQVQDSRLRVGLVRAAELGARLHFGFDRWRELAIQTRLGFEHSPLESAHLIWCESLADLAEGFLPEAIEKASESLEVATEFEDLGLIGDSSFVLGSCLVENGKLGEARAQFEAGVDAVVGVAELLDVHSALLQKLAMLDYVEGREGSNPQRRAREALDSARRAADRYQEARALSTEAAIAMGCGDFARAKRKFKAAEAIDIELDDWMCLSMGQLNLGNIALLLDEPEEALAAFERAEKNAQTTGNAMIQAMAMTGRAVISLMQGEPQVDLLKDAIDLIEGIDVHVERLGALAELAVHQVWREEFAEAERTLSKAWRVALHVNESVWLATIARYRALVSSRLPSATESPEYWSNIALEHCADETRRPSSWVPHDPTRIYTPNTTHRPLLRLDAEARRVTLPDGTSLDFSRRGPLRLLLLALCHAKQHSKNLGVSDLLSAAWPDEVITYDAARMRVYTSIKRLRKLGLEDWIETVDEGYRLRDELDVTFEMGQD</sequence>
<dbReference type="InterPro" id="IPR019734">
    <property type="entry name" value="TPR_rpt"/>
</dbReference>
<dbReference type="GO" id="GO:0003677">
    <property type="term" value="F:DNA binding"/>
    <property type="evidence" value="ECO:0007669"/>
    <property type="project" value="UniProtKB-UniRule"/>
</dbReference>
<evidence type="ECO:0000313" key="5">
    <source>
        <dbReference type="Proteomes" id="UP000321595"/>
    </source>
</evidence>
<evidence type="ECO:0000313" key="4">
    <source>
        <dbReference type="EMBL" id="QED30046.1"/>
    </source>
</evidence>
<evidence type="ECO:0000256" key="2">
    <source>
        <dbReference type="PROSITE-ProRule" id="PRU01091"/>
    </source>
</evidence>
<dbReference type="InterPro" id="IPR001867">
    <property type="entry name" value="OmpR/PhoB-type_DNA-bd"/>
</dbReference>
<protein>
    <submittedName>
        <fullName evidence="4">Helix-turn-helix domain-containing protein</fullName>
    </submittedName>
</protein>
<dbReference type="SMART" id="SM00028">
    <property type="entry name" value="TPR"/>
    <property type="match status" value="2"/>
</dbReference>
<dbReference type="RefSeq" id="WP_146963384.1">
    <property type="nucleotide sequence ID" value="NZ_CP042467.1"/>
</dbReference>